<gene>
    <name evidence="2" type="ORF">EUTSA_v10019453mg</name>
</gene>
<dbReference type="InterPro" id="IPR001810">
    <property type="entry name" value="F-box_dom"/>
</dbReference>
<dbReference type="Pfam" id="PF00646">
    <property type="entry name" value="F-box"/>
    <property type="match status" value="1"/>
</dbReference>
<keyword evidence="3" id="KW-1185">Reference proteome</keyword>
<dbReference type="PANTHER" id="PTHR31111:SF67">
    <property type="entry name" value="F-BOX DOMAIN-CONTAINING PROTEIN"/>
    <property type="match status" value="1"/>
</dbReference>
<proteinExistence type="predicted"/>
<dbReference type="AlphaFoldDB" id="V4JTN4"/>
<feature type="domain" description="F-box" evidence="1">
    <location>
        <begin position="19"/>
        <end position="65"/>
    </location>
</feature>
<dbReference type="Gramene" id="ESQ28680">
    <property type="protein sequence ID" value="ESQ28680"/>
    <property type="gene ID" value="EUTSA_v10019453mg"/>
</dbReference>
<evidence type="ECO:0000259" key="1">
    <source>
        <dbReference type="PROSITE" id="PS50181"/>
    </source>
</evidence>
<dbReference type="SUPFAM" id="SSF81383">
    <property type="entry name" value="F-box domain"/>
    <property type="match status" value="1"/>
</dbReference>
<dbReference type="STRING" id="72664.V4JTN4"/>
<dbReference type="Pfam" id="PF08268">
    <property type="entry name" value="FBA_3"/>
    <property type="match status" value="1"/>
</dbReference>
<dbReference type="InterPro" id="IPR036047">
    <property type="entry name" value="F-box-like_dom_sf"/>
</dbReference>
<dbReference type="eggNOG" id="ENOG502SXXQ">
    <property type="taxonomic scope" value="Eukaryota"/>
</dbReference>
<reference evidence="2 3" key="1">
    <citation type="journal article" date="2013" name="Front. Plant Sci.">
        <title>The Reference Genome of the Halophytic Plant Eutrema salsugineum.</title>
        <authorList>
            <person name="Yang R."/>
            <person name="Jarvis D.E."/>
            <person name="Chen H."/>
            <person name="Beilstein M.A."/>
            <person name="Grimwood J."/>
            <person name="Jenkins J."/>
            <person name="Shu S."/>
            <person name="Prochnik S."/>
            <person name="Xin M."/>
            <person name="Ma C."/>
            <person name="Schmutz J."/>
            <person name="Wing R.A."/>
            <person name="Mitchell-Olds T."/>
            <person name="Schumaker K.S."/>
            <person name="Wang X."/>
        </authorList>
    </citation>
    <scope>NUCLEOTIDE SEQUENCE [LARGE SCALE GENOMIC DNA]</scope>
</reference>
<protein>
    <recommendedName>
        <fullName evidence="1">F-box domain-containing protein</fullName>
    </recommendedName>
</protein>
<dbReference type="KEGG" id="eus:EUTSA_v10019453mg"/>
<dbReference type="InterPro" id="IPR013187">
    <property type="entry name" value="F-box-assoc_dom_typ3"/>
</dbReference>
<dbReference type="SMART" id="SM00256">
    <property type="entry name" value="FBOX"/>
    <property type="match status" value="1"/>
</dbReference>
<evidence type="ECO:0000313" key="3">
    <source>
        <dbReference type="Proteomes" id="UP000030689"/>
    </source>
</evidence>
<organism evidence="2 3">
    <name type="scientific">Eutrema salsugineum</name>
    <name type="common">Saltwater cress</name>
    <name type="synonym">Sisymbrium salsugineum</name>
    <dbReference type="NCBI Taxonomy" id="72664"/>
    <lineage>
        <taxon>Eukaryota</taxon>
        <taxon>Viridiplantae</taxon>
        <taxon>Streptophyta</taxon>
        <taxon>Embryophyta</taxon>
        <taxon>Tracheophyta</taxon>
        <taxon>Spermatophyta</taxon>
        <taxon>Magnoliopsida</taxon>
        <taxon>eudicotyledons</taxon>
        <taxon>Gunneridae</taxon>
        <taxon>Pentapetalae</taxon>
        <taxon>rosids</taxon>
        <taxon>malvids</taxon>
        <taxon>Brassicales</taxon>
        <taxon>Brassicaceae</taxon>
        <taxon>Eutremeae</taxon>
        <taxon>Eutrema</taxon>
    </lineage>
</organism>
<dbReference type="PANTHER" id="PTHR31111">
    <property type="entry name" value="BNAA05G37150D PROTEIN-RELATED"/>
    <property type="match status" value="1"/>
</dbReference>
<dbReference type="NCBIfam" id="TIGR01640">
    <property type="entry name" value="F_box_assoc_1"/>
    <property type="match status" value="1"/>
</dbReference>
<dbReference type="InterPro" id="IPR017451">
    <property type="entry name" value="F-box-assoc_interact_dom"/>
</dbReference>
<evidence type="ECO:0000313" key="2">
    <source>
        <dbReference type="EMBL" id="ESQ28680.1"/>
    </source>
</evidence>
<dbReference type="PROSITE" id="PS50181">
    <property type="entry name" value="FBOX"/>
    <property type="match status" value="1"/>
</dbReference>
<dbReference type="Proteomes" id="UP000030689">
    <property type="component" value="Unassembled WGS sequence"/>
</dbReference>
<accession>V4JTN4</accession>
<dbReference type="EMBL" id="KI517953">
    <property type="protein sequence ID" value="ESQ28680.1"/>
    <property type="molecule type" value="Genomic_DNA"/>
</dbReference>
<dbReference type="OMA" id="FIRSTTH"/>
<name>V4JTN4_EUTSA</name>
<sequence>MKTHNKKPKNINPQTSQDKNNFDEIPLDLVIEIIKRFPAKSVAKFLVVSKLWATIIRSRDFIKSFPIRSFSQPRFLFAFSELDRQRGQQNWYFFSCSSSLTSLLSRLTCPFPKPKHIVYPSHYVNGLISLGCGQEQIICNPTTGKSITLAKVKTRRRIAKSFFGYELLCMTEKLGDAYRNLPSSQHQVITIGSQKSWRMIDCNVPHRPWSNGVCIDDVRSLMRFDLRSEKLEFFTGLSTDIKASRRHGYTLITYEGKVAITSGVSYNTFDVWMMEKHGWLKKSFSVHVEPVKVLLITGTTHKGEFILVPYYSRELYVILYDLNRSSFRKIKIEVNPDHAWKRLSTGEGTETGACVLSDYVESIRFL</sequence>